<feature type="transmembrane region" description="Helical" evidence="1">
    <location>
        <begin position="50"/>
        <end position="70"/>
    </location>
</feature>
<feature type="transmembrane region" description="Helical" evidence="1">
    <location>
        <begin position="193"/>
        <end position="209"/>
    </location>
</feature>
<feature type="transmembrane region" description="Helical" evidence="1">
    <location>
        <begin position="106"/>
        <end position="125"/>
    </location>
</feature>
<keyword evidence="1" id="KW-0472">Membrane</keyword>
<feature type="transmembrane region" description="Helical" evidence="1">
    <location>
        <begin position="145"/>
        <end position="161"/>
    </location>
</feature>
<feature type="transmembrane region" description="Helical" evidence="1">
    <location>
        <begin position="167"/>
        <end position="186"/>
    </location>
</feature>
<sequence>MTTGEPTAVRPLTPASEALSRVPEVTAIFWATKALTTAMGESSSDYLVRAMPPELAVLLGAAGLAVALVVQLRSGRYVPWRYWFAVSMVGVFGTMAADVVHVGLGVPYAVSTVAFAVGFGAVFVLWHRSEGTLSIHSIRTTRRELFYWATVMVTFALGTAAGDLAAVTLHLGYLSAGLLFSAVLLVPAVGYRWCGLGAITAFWFAYVLTRPVGASFADWFGVSRERGGLALGSGPVALVLTLAIVALVARMSTTRRAPSRG</sequence>
<feature type="transmembrane region" description="Helical" evidence="1">
    <location>
        <begin position="82"/>
        <end position="100"/>
    </location>
</feature>
<evidence type="ECO:0000256" key="1">
    <source>
        <dbReference type="SAM" id="Phobius"/>
    </source>
</evidence>
<keyword evidence="1" id="KW-1133">Transmembrane helix</keyword>
<reference evidence="2" key="1">
    <citation type="submission" date="2021-01" db="EMBL/GenBank/DDBJ databases">
        <title>Whole genome shotgun sequence of Cellulomonas chitinilytica NBRC 110799.</title>
        <authorList>
            <person name="Komaki H."/>
            <person name="Tamura T."/>
        </authorList>
    </citation>
    <scope>NUCLEOTIDE SEQUENCE</scope>
    <source>
        <strain evidence="2">NBRC 110799</strain>
    </source>
</reference>
<organism evidence="2 3">
    <name type="scientific">Cellulomonas chitinilytica</name>
    <dbReference type="NCBI Taxonomy" id="398759"/>
    <lineage>
        <taxon>Bacteria</taxon>
        <taxon>Bacillati</taxon>
        <taxon>Actinomycetota</taxon>
        <taxon>Actinomycetes</taxon>
        <taxon>Micrococcales</taxon>
        <taxon>Cellulomonadaceae</taxon>
        <taxon>Cellulomonas</taxon>
    </lineage>
</organism>
<dbReference type="Proteomes" id="UP000632740">
    <property type="component" value="Unassembled WGS sequence"/>
</dbReference>
<dbReference type="EMBL" id="BONK01000004">
    <property type="protein sequence ID" value="GIG20787.1"/>
    <property type="molecule type" value="Genomic_DNA"/>
</dbReference>
<dbReference type="Pfam" id="PF03988">
    <property type="entry name" value="DUF347"/>
    <property type="match status" value="4"/>
</dbReference>
<protein>
    <submittedName>
        <fullName evidence="2">Membrane protein</fullName>
    </submittedName>
</protein>
<name>A0A919P050_9CELL</name>
<keyword evidence="1" id="KW-0812">Transmembrane</keyword>
<gene>
    <name evidence="2" type="ORF">Cch01nite_15110</name>
</gene>
<evidence type="ECO:0000313" key="3">
    <source>
        <dbReference type="Proteomes" id="UP000632740"/>
    </source>
</evidence>
<dbReference type="AlphaFoldDB" id="A0A919P050"/>
<comment type="caution">
    <text evidence="2">The sequence shown here is derived from an EMBL/GenBank/DDBJ whole genome shotgun (WGS) entry which is preliminary data.</text>
</comment>
<proteinExistence type="predicted"/>
<feature type="transmembrane region" description="Helical" evidence="1">
    <location>
        <begin position="229"/>
        <end position="249"/>
    </location>
</feature>
<keyword evidence="3" id="KW-1185">Reference proteome</keyword>
<evidence type="ECO:0000313" key="2">
    <source>
        <dbReference type="EMBL" id="GIG20787.1"/>
    </source>
</evidence>
<dbReference type="InterPro" id="IPR007136">
    <property type="entry name" value="DUF347"/>
</dbReference>
<accession>A0A919P050</accession>
<dbReference type="RefSeq" id="WP_203750704.1">
    <property type="nucleotide sequence ID" value="NZ_BONK01000004.1"/>
</dbReference>